<name>A0A4P9URE9_METBY</name>
<gene>
    <name evidence="1" type="ORF">EQU24_13420</name>
</gene>
<accession>A0A4P9URE9</accession>
<sequence>MPVAIDSRCRRESIPFALQISAVSKEAPGCAAPHLTLGEGPAWSWHRAYRDVSRRPLTGNPCAEL</sequence>
<organism evidence="1 2">
    <name type="scientific">Methylotuvimicrobium buryatense</name>
    <name type="common">Methylomicrobium buryatense</name>
    <dbReference type="NCBI Taxonomy" id="95641"/>
    <lineage>
        <taxon>Bacteria</taxon>
        <taxon>Pseudomonadati</taxon>
        <taxon>Pseudomonadota</taxon>
        <taxon>Gammaproteobacteria</taxon>
        <taxon>Methylococcales</taxon>
        <taxon>Methylococcaceae</taxon>
        <taxon>Methylotuvimicrobium</taxon>
    </lineage>
</organism>
<dbReference type="KEGG" id="mbur:EQU24_13420"/>
<keyword evidence="2" id="KW-1185">Reference proteome</keyword>
<dbReference type="Proteomes" id="UP000305881">
    <property type="component" value="Chromosome"/>
</dbReference>
<evidence type="ECO:0000313" key="2">
    <source>
        <dbReference type="Proteomes" id="UP000305881"/>
    </source>
</evidence>
<dbReference type="AlphaFoldDB" id="A0A4P9URE9"/>
<protein>
    <submittedName>
        <fullName evidence="1">Uncharacterized protein</fullName>
    </submittedName>
</protein>
<evidence type="ECO:0000313" key="1">
    <source>
        <dbReference type="EMBL" id="QCW83123.1"/>
    </source>
</evidence>
<proteinExistence type="predicted"/>
<reference evidence="2" key="1">
    <citation type="journal article" date="2019" name="J. Bacteriol.">
        <title>A Mutagenic Screen Identifies a TonB-Dependent Receptor Required for the Lanthanide Metal Switch in the Type I Methanotroph 'Methylotuvimicrobium buryatense' 5GB1C.</title>
        <authorList>
            <person name="Groom J.D."/>
            <person name="Ford S.M."/>
            <person name="Pesesky M.W."/>
            <person name="Lidstrom M.E."/>
        </authorList>
    </citation>
    <scope>NUCLEOTIDE SEQUENCE [LARGE SCALE GENOMIC DNA]</scope>
    <source>
        <strain evidence="2">5GB1C</strain>
    </source>
</reference>
<dbReference type="EMBL" id="CP035467">
    <property type="protein sequence ID" value="QCW83123.1"/>
    <property type="molecule type" value="Genomic_DNA"/>
</dbReference>